<dbReference type="PANTHER" id="PTHR47251:SF1">
    <property type="entry name" value="FINGER DOMAIN PROTEIN, PUTATIVE (AFU_ORTHOLOGUE AFUA_3G04180)-RELATED"/>
    <property type="match status" value="1"/>
</dbReference>
<evidence type="ECO:0000256" key="1">
    <source>
        <dbReference type="SAM" id="MobiDB-lite"/>
    </source>
</evidence>
<feature type="region of interest" description="Disordered" evidence="1">
    <location>
        <begin position="39"/>
        <end position="68"/>
    </location>
</feature>
<dbReference type="OrthoDB" id="4822at2759"/>
<dbReference type="AlphaFoldDB" id="A0A9P4NJF3"/>
<feature type="region of interest" description="Disordered" evidence="1">
    <location>
        <begin position="101"/>
        <end position="177"/>
    </location>
</feature>
<name>A0A9P4NJF3_9PEZI</name>
<feature type="compositionally biased region" description="Basic and acidic residues" evidence="1">
    <location>
        <begin position="129"/>
        <end position="145"/>
    </location>
</feature>
<gene>
    <name evidence="3" type="ORF">EJ08DRAFT_421247</name>
</gene>
<comment type="caution">
    <text evidence="3">The sequence shown here is derived from an EMBL/GenBank/DDBJ whole genome shotgun (WGS) entry which is preliminary data.</text>
</comment>
<evidence type="ECO:0000313" key="4">
    <source>
        <dbReference type="Proteomes" id="UP000800235"/>
    </source>
</evidence>
<dbReference type="PROSITE" id="PS00028">
    <property type="entry name" value="ZINC_FINGER_C2H2_1"/>
    <property type="match status" value="1"/>
</dbReference>
<feature type="domain" description="C2H2-type" evidence="2">
    <location>
        <begin position="25"/>
        <end position="47"/>
    </location>
</feature>
<accession>A0A9P4NJF3</accession>
<sequence>MPPRSAPAPAPMTESAREARRAFFCDLCQKGYSRMNEYDAHQSSYEHNHRQRLKDMKQMQKDPLAAEKARKAELKADKAGLKSVKLSDSAAGRAPRIKKGGFKTVFKSNKVDEEGGGDGGKGSLIPGLKEVDQAGKSEEGKRGDDGPDYPGKGIVDWGGNDEIWNEPNPVDPDYYDPTRPGGCGPNCPCPLAQAKKKAAANIPQPMFMRS</sequence>
<dbReference type="InterPro" id="IPR013087">
    <property type="entry name" value="Znf_C2H2_type"/>
</dbReference>
<organism evidence="3 4">
    <name type="scientific">Tothia fuscella</name>
    <dbReference type="NCBI Taxonomy" id="1048955"/>
    <lineage>
        <taxon>Eukaryota</taxon>
        <taxon>Fungi</taxon>
        <taxon>Dikarya</taxon>
        <taxon>Ascomycota</taxon>
        <taxon>Pezizomycotina</taxon>
        <taxon>Dothideomycetes</taxon>
        <taxon>Pleosporomycetidae</taxon>
        <taxon>Venturiales</taxon>
        <taxon>Cylindrosympodiaceae</taxon>
        <taxon>Tothia</taxon>
    </lineage>
</organism>
<dbReference type="SUPFAM" id="SSF57667">
    <property type="entry name" value="beta-beta-alpha zinc fingers"/>
    <property type="match status" value="1"/>
</dbReference>
<keyword evidence="4" id="KW-1185">Reference proteome</keyword>
<dbReference type="EMBL" id="MU007076">
    <property type="protein sequence ID" value="KAF2424273.1"/>
    <property type="molecule type" value="Genomic_DNA"/>
</dbReference>
<dbReference type="InterPro" id="IPR036236">
    <property type="entry name" value="Znf_C2H2_sf"/>
</dbReference>
<protein>
    <recommendedName>
        <fullName evidence="2">C2H2-type domain-containing protein</fullName>
    </recommendedName>
</protein>
<dbReference type="PANTHER" id="PTHR47251">
    <property type="entry name" value="FINGER DOMAIN PROTEIN, PUTATIVE (AFU_ORTHOLOGUE AFUA_3G04180)-RELATED"/>
    <property type="match status" value="1"/>
</dbReference>
<proteinExistence type="predicted"/>
<evidence type="ECO:0000259" key="2">
    <source>
        <dbReference type="PROSITE" id="PS00028"/>
    </source>
</evidence>
<reference evidence="3" key="1">
    <citation type="journal article" date="2020" name="Stud. Mycol.">
        <title>101 Dothideomycetes genomes: a test case for predicting lifestyles and emergence of pathogens.</title>
        <authorList>
            <person name="Haridas S."/>
            <person name="Albert R."/>
            <person name="Binder M."/>
            <person name="Bloem J."/>
            <person name="Labutti K."/>
            <person name="Salamov A."/>
            <person name="Andreopoulos B."/>
            <person name="Baker S."/>
            <person name="Barry K."/>
            <person name="Bills G."/>
            <person name="Bluhm B."/>
            <person name="Cannon C."/>
            <person name="Castanera R."/>
            <person name="Culley D."/>
            <person name="Daum C."/>
            <person name="Ezra D."/>
            <person name="Gonzalez J."/>
            <person name="Henrissat B."/>
            <person name="Kuo A."/>
            <person name="Liang C."/>
            <person name="Lipzen A."/>
            <person name="Lutzoni F."/>
            <person name="Magnuson J."/>
            <person name="Mondo S."/>
            <person name="Nolan M."/>
            <person name="Ohm R."/>
            <person name="Pangilinan J."/>
            <person name="Park H.-J."/>
            <person name="Ramirez L."/>
            <person name="Alfaro M."/>
            <person name="Sun H."/>
            <person name="Tritt A."/>
            <person name="Yoshinaga Y."/>
            <person name="Zwiers L.-H."/>
            <person name="Turgeon B."/>
            <person name="Goodwin S."/>
            <person name="Spatafora J."/>
            <person name="Crous P."/>
            <person name="Grigoriev I."/>
        </authorList>
    </citation>
    <scope>NUCLEOTIDE SEQUENCE</scope>
    <source>
        <strain evidence="3">CBS 130266</strain>
    </source>
</reference>
<evidence type="ECO:0000313" key="3">
    <source>
        <dbReference type="EMBL" id="KAF2424273.1"/>
    </source>
</evidence>
<dbReference type="Proteomes" id="UP000800235">
    <property type="component" value="Unassembled WGS sequence"/>
</dbReference>